<name>S8BN14_DACHA</name>
<dbReference type="SUPFAM" id="SSF55486">
    <property type="entry name" value="Metalloproteases ('zincins'), catalytic domain"/>
    <property type="match status" value="1"/>
</dbReference>
<accession>S8BN14</accession>
<comment type="caution">
    <text evidence="2">The sequence shown here is derived from an EMBL/GenBank/DDBJ whole genome shotgun (WGS) entry which is preliminary data.</text>
</comment>
<dbReference type="eggNOG" id="ENOG502S9RS">
    <property type="taxonomic scope" value="Eukaryota"/>
</dbReference>
<dbReference type="Pfam" id="PF07938">
    <property type="entry name" value="Fungal_lectin"/>
    <property type="match status" value="1"/>
</dbReference>
<evidence type="ECO:0000313" key="3">
    <source>
        <dbReference type="Proteomes" id="UP000015100"/>
    </source>
</evidence>
<dbReference type="InterPro" id="IPR012475">
    <property type="entry name" value="Fungal_lectin"/>
</dbReference>
<keyword evidence="3" id="KW-1185">Reference proteome</keyword>
<proteinExistence type="inferred from homology"/>
<dbReference type="STRING" id="1284197.S8BN14"/>
<dbReference type="OrthoDB" id="291007at2759"/>
<organism evidence="2 3">
    <name type="scientific">Dactylellina haptotyla (strain CBS 200.50)</name>
    <name type="common">Nematode-trapping fungus</name>
    <name type="synonym">Monacrosporium haptotylum</name>
    <dbReference type="NCBI Taxonomy" id="1284197"/>
    <lineage>
        <taxon>Eukaryota</taxon>
        <taxon>Fungi</taxon>
        <taxon>Dikarya</taxon>
        <taxon>Ascomycota</taxon>
        <taxon>Pezizomycotina</taxon>
        <taxon>Orbiliomycetes</taxon>
        <taxon>Orbiliales</taxon>
        <taxon>Orbiliaceae</taxon>
        <taxon>Dactylellina</taxon>
    </lineage>
</organism>
<dbReference type="SUPFAM" id="SSF89372">
    <property type="entry name" value="Fucose-specific lectin"/>
    <property type="match status" value="1"/>
</dbReference>
<dbReference type="GO" id="GO:0008237">
    <property type="term" value="F:metallopeptidase activity"/>
    <property type="evidence" value="ECO:0007669"/>
    <property type="project" value="InterPro"/>
</dbReference>
<sequence>MSCLQLFAHEGDANQFQRLIVEKDYKWENGETLTCSFIKPPPGTLEPKQSENPATPRVKAMVEHFAHQWERFANIKFKFVKPNDMNATIRITLVDGGGANSYVGTDNKHHKGLKTMNLGWFVDGKADKEFSRTTLHEFGHALGCKHEQFNEKVHWIKKKLYDYYKNQGWSPDDVDRAYYYWMPVREGGEFAFTQWDKTSIMQYDHPADWTEEGIEAPVNRTLSKQDMVFIEEMYPFNKPYTEDPPIYKGCYAAVNVFEYKHAKMYIALFCQGETGDLYKVKSIYRSGSPKINENPTCETNTFSSQAIRRTPLASIVHYDGPGEPTTHVFYVDKDLNIRECIWRNGEEHGHYNLGFKVSLDSQLAAVCWKESDVTHIKLLFQAEDGSIQERCKTGDSPWTRGNFLNISGDDNTRPVFGTSLSVINTTPNDDKPALKVFWQTSVKGHIREATFDGKSWKLSENVVGPAPYHTPIVAGILGPRKAPEVVFFYMNSDKKIVKQLVGGWDSIVGEESMPHDEGSRLAAVSSDAGFHIFASHRNCISKRVFPKDGDAWSEWALPIKITVSSDGTLKN</sequence>
<dbReference type="Gene3D" id="3.40.390.10">
    <property type="entry name" value="Collagenase (Catalytic Domain)"/>
    <property type="match status" value="1"/>
</dbReference>
<gene>
    <name evidence="2" type="ORF">H072_9876</name>
</gene>
<dbReference type="Proteomes" id="UP000015100">
    <property type="component" value="Unassembled WGS sequence"/>
</dbReference>
<evidence type="ECO:0000313" key="2">
    <source>
        <dbReference type="EMBL" id="EPS36622.1"/>
    </source>
</evidence>
<dbReference type="InterPro" id="IPR024079">
    <property type="entry name" value="MetalloPept_cat_dom_sf"/>
</dbReference>
<reference evidence="3" key="2">
    <citation type="submission" date="2013-04" db="EMBL/GenBank/DDBJ databases">
        <title>Genomic mechanisms accounting for the adaptation to parasitism in nematode-trapping fungi.</title>
        <authorList>
            <person name="Ahren D.G."/>
        </authorList>
    </citation>
    <scope>NUCLEOTIDE SEQUENCE [LARGE SCALE GENOMIC DNA]</scope>
    <source>
        <strain evidence="3">CBS 200.50</strain>
    </source>
</reference>
<dbReference type="HOGENOM" id="CLU_477354_0_0_1"/>
<protein>
    <submittedName>
        <fullName evidence="2">Uncharacterized protein</fullName>
    </submittedName>
</protein>
<dbReference type="AlphaFoldDB" id="S8BN14"/>
<reference evidence="2 3" key="1">
    <citation type="journal article" date="2013" name="PLoS Genet.">
        <title>Genomic mechanisms accounting for the adaptation to parasitism in nematode-trapping fungi.</title>
        <authorList>
            <person name="Meerupati T."/>
            <person name="Andersson K.M."/>
            <person name="Friman E."/>
            <person name="Kumar D."/>
            <person name="Tunlid A."/>
            <person name="Ahren D."/>
        </authorList>
    </citation>
    <scope>NUCLEOTIDE SEQUENCE [LARGE SCALE GENOMIC DNA]</scope>
    <source>
        <strain evidence="2 3">CBS 200.50</strain>
    </source>
</reference>
<dbReference type="Gene3D" id="2.120.10.70">
    <property type="entry name" value="Fucose-specific lectin"/>
    <property type="match status" value="1"/>
</dbReference>
<comment type="similarity">
    <text evidence="1">Belongs to the fungal fucose-specific lectin family.</text>
</comment>
<evidence type="ECO:0000256" key="1">
    <source>
        <dbReference type="ARBA" id="ARBA00009042"/>
    </source>
</evidence>
<dbReference type="EMBL" id="AQGS01000867">
    <property type="protein sequence ID" value="EPS36622.1"/>
    <property type="molecule type" value="Genomic_DNA"/>
</dbReference>
<dbReference type="OMA" id="WERFANI"/>